<dbReference type="Proteomes" id="UP000295258">
    <property type="component" value="Unassembled WGS sequence"/>
</dbReference>
<dbReference type="Pfam" id="PF19691">
    <property type="entry name" value="DUF6192"/>
    <property type="match status" value="1"/>
</dbReference>
<sequence>MTTMIGKVTRERYEQLVADGLEQLAVQGRAQLMLGDLALEIEPMNPRGGSHAGPGEESFGVRQSLAQYAEDLDMPLATLLDNRWVASRWPKERRQHGVSYVVHKALAGIADEDVRFAKILDPPWHEKSRTYRWTQDAAKREVGQRVNRPTTVQERVEKVHDLLEDEKVAARVATDLLRQPQVVSEVVEDQTAMHLVNRAQVDRSHRIAAQRLEAVPKPTRTAIERAREQVRHNREYVDLVGACATFVAAAGWIVPTLRGHSFTDEERARVHANLARVRGATEWIGQAIDTGDLSLDEGLAALLRGE</sequence>
<proteinExistence type="predicted"/>
<reference evidence="1 2" key="1">
    <citation type="submission" date="2019-03" db="EMBL/GenBank/DDBJ databases">
        <title>Draft genome sequences of novel Actinobacteria.</title>
        <authorList>
            <person name="Sahin N."/>
            <person name="Ay H."/>
            <person name="Saygin H."/>
        </authorList>
    </citation>
    <scope>NUCLEOTIDE SEQUENCE [LARGE SCALE GENOMIC DNA]</scope>
    <source>
        <strain evidence="1 2">KC310</strain>
    </source>
</reference>
<keyword evidence="2" id="KW-1185">Reference proteome</keyword>
<name>A0A4V2Y633_9ACTN</name>
<comment type="caution">
    <text evidence="1">The sequence shown here is derived from an EMBL/GenBank/DDBJ whole genome shotgun (WGS) entry which is preliminary data.</text>
</comment>
<accession>A0A4V2Y633</accession>
<gene>
    <name evidence="1" type="ORF">E1292_47670</name>
</gene>
<dbReference type="InterPro" id="IPR045683">
    <property type="entry name" value="DUF6192"/>
</dbReference>
<evidence type="ECO:0000313" key="2">
    <source>
        <dbReference type="Proteomes" id="UP000295258"/>
    </source>
</evidence>
<evidence type="ECO:0000313" key="1">
    <source>
        <dbReference type="EMBL" id="TDC86625.1"/>
    </source>
</evidence>
<organism evidence="1 2">
    <name type="scientific">Nonomuraea deserti</name>
    <dbReference type="NCBI Taxonomy" id="1848322"/>
    <lineage>
        <taxon>Bacteria</taxon>
        <taxon>Bacillati</taxon>
        <taxon>Actinomycetota</taxon>
        <taxon>Actinomycetes</taxon>
        <taxon>Streptosporangiales</taxon>
        <taxon>Streptosporangiaceae</taxon>
        <taxon>Nonomuraea</taxon>
    </lineage>
</organism>
<evidence type="ECO:0008006" key="3">
    <source>
        <dbReference type="Google" id="ProtNLM"/>
    </source>
</evidence>
<dbReference type="AlphaFoldDB" id="A0A4V2Y633"/>
<dbReference type="RefSeq" id="WP_132606416.1">
    <property type="nucleotide sequence ID" value="NZ_SMKO01000287.1"/>
</dbReference>
<protein>
    <recommendedName>
        <fullName evidence="3">RacO protein</fullName>
    </recommendedName>
</protein>
<dbReference type="EMBL" id="SMKO01000287">
    <property type="protein sequence ID" value="TDC86625.1"/>
    <property type="molecule type" value="Genomic_DNA"/>
</dbReference>